<evidence type="ECO:0000313" key="4">
    <source>
        <dbReference type="Proteomes" id="UP000198394"/>
    </source>
</evidence>
<organism evidence="3 4">
    <name type="scientific">Parageobacillus galactosidasius</name>
    <dbReference type="NCBI Taxonomy" id="883812"/>
    <lineage>
        <taxon>Bacteria</taxon>
        <taxon>Bacillati</taxon>
        <taxon>Bacillota</taxon>
        <taxon>Bacilli</taxon>
        <taxon>Bacillales</taxon>
        <taxon>Anoxybacillaceae</taxon>
        <taxon>Parageobacillus</taxon>
    </lineage>
</organism>
<feature type="domain" description="CAAX prenyl protease 2/Lysostaphin resistance protein A-like" evidence="2">
    <location>
        <begin position="2"/>
        <end position="97"/>
    </location>
</feature>
<comment type="caution">
    <text evidence="3">The sequence shown here is derived from an EMBL/GenBank/DDBJ whole genome shotgun (WGS) entry which is preliminary data.</text>
</comment>
<dbReference type="GO" id="GO:0080120">
    <property type="term" value="P:CAAX-box protein maturation"/>
    <property type="evidence" value="ECO:0007669"/>
    <property type="project" value="UniProtKB-ARBA"/>
</dbReference>
<dbReference type="Proteomes" id="UP000198394">
    <property type="component" value="Unassembled WGS sequence"/>
</dbReference>
<proteinExistence type="predicted"/>
<name>A0A226QM71_9BACL</name>
<feature type="transmembrane region" description="Helical" evidence="1">
    <location>
        <begin position="86"/>
        <end position="104"/>
    </location>
</feature>
<evidence type="ECO:0000256" key="1">
    <source>
        <dbReference type="SAM" id="Phobius"/>
    </source>
</evidence>
<protein>
    <recommendedName>
        <fullName evidence="2">CAAX prenyl protease 2/Lysostaphin resistance protein A-like domain-containing protein</fullName>
    </recommendedName>
</protein>
<keyword evidence="1" id="KW-0812">Transmembrane</keyword>
<feature type="transmembrane region" description="Helical" evidence="1">
    <location>
        <begin position="36"/>
        <end position="53"/>
    </location>
</feature>
<dbReference type="EMBL" id="NDYL01000001">
    <property type="protein sequence ID" value="OXB93626.1"/>
    <property type="molecule type" value="Genomic_DNA"/>
</dbReference>
<dbReference type="GO" id="GO:0004175">
    <property type="term" value="F:endopeptidase activity"/>
    <property type="evidence" value="ECO:0007669"/>
    <property type="project" value="UniProtKB-ARBA"/>
</dbReference>
<feature type="transmembrane region" description="Helical" evidence="1">
    <location>
        <begin position="124"/>
        <end position="144"/>
    </location>
</feature>
<dbReference type="RefSeq" id="WP_089096723.1">
    <property type="nucleotide sequence ID" value="NZ_NDYL01000001.1"/>
</dbReference>
<dbReference type="AlphaFoldDB" id="A0A226QM71"/>
<reference evidence="3 4" key="1">
    <citation type="submission" date="2017-04" db="EMBL/GenBank/DDBJ databases">
        <title>The genome sequence of Parageobacillus galactosidasius DSM 18751.</title>
        <authorList>
            <person name="Ramaloko W.T."/>
            <person name="Koen N."/>
            <person name="Polliack S."/>
            <person name="Aliyu H."/>
            <person name="Lebre P."/>
            <person name="Mohr T."/>
            <person name="Oswald F."/>
            <person name="Zwick M."/>
            <person name="Neumann A."/>
            <person name="Syldatk C."/>
            <person name="Cowan D."/>
            <person name="De Maayer P."/>
        </authorList>
    </citation>
    <scope>NUCLEOTIDE SEQUENCE [LARGE SCALE GENOMIC DNA]</scope>
    <source>
        <strain evidence="3 4">DSM 18751</strain>
    </source>
</reference>
<dbReference type="InterPro" id="IPR003675">
    <property type="entry name" value="Rce1/LyrA-like_dom"/>
</dbReference>
<evidence type="ECO:0000313" key="3">
    <source>
        <dbReference type="EMBL" id="OXB93626.1"/>
    </source>
</evidence>
<keyword evidence="4" id="KW-1185">Reference proteome</keyword>
<dbReference type="Pfam" id="PF02517">
    <property type="entry name" value="Rce1-like"/>
    <property type="match status" value="1"/>
</dbReference>
<keyword evidence="1" id="KW-0472">Membrane</keyword>
<keyword evidence="1" id="KW-1133">Transmembrane helix</keyword>
<evidence type="ECO:0000259" key="2">
    <source>
        <dbReference type="Pfam" id="PF02517"/>
    </source>
</evidence>
<gene>
    <name evidence="3" type="ORF">B9L23_01195</name>
</gene>
<sequence length="150" mass="17055">MVIFVIFLVPIQTTSEELFFRGFLLQWIGKLVKQPILLSIIVGFIFGALHFGNPEMSNSALWVGLDYVFTGFMLSYITIRTNSAEFTIGAHAANNMFFCIFLTYENSVYGNLPSLLALIDVNGMLSTIYSIITYTLFFIIAVHYHKKKCR</sequence>
<feature type="transmembrane region" description="Helical" evidence="1">
    <location>
        <begin position="59"/>
        <end position="79"/>
    </location>
</feature>
<accession>A0A226QM71</accession>